<name>A0A0V0I8B9_SOLCH</name>
<reference evidence="1" key="1">
    <citation type="submission" date="2015-12" db="EMBL/GenBank/DDBJ databases">
        <title>Gene expression during late stages of embryo sac development: a critical building block for successful pollen-pistil interactions.</title>
        <authorList>
            <person name="Liu Y."/>
            <person name="Joly V."/>
            <person name="Sabar M."/>
            <person name="Matton D.P."/>
        </authorList>
    </citation>
    <scope>NUCLEOTIDE SEQUENCE</scope>
</reference>
<dbReference type="AlphaFoldDB" id="A0A0V0I8B9"/>
<proteinExistence type="predicted"/>
<organism evidence="1">
    <name type="scientific">Solanum chacoense</name>
    <name type="common">Chaco potato</name>
    <dbReference type="NCBI Taxonomy" id="4108"/>
    <lineage>
        <taxon>Eukaryota</taxon>
        <taxon>Viridiplantae</taxon>
        <taxon>Streptophyta</taxon>
        <taxon>Embryophyta</taxon>
        <taxon>Tracheophyta</taxon>
        <taxon>Spermatophyta</taxon>
        <taxon>Magnoliopsida</taxon>
        <taxon>eudicotyledons</taxon>
        <taxon>Gunneridae</taxon>
        <taxon>Pentapetalae</taxon>
        <taxon>asterids</taxon>
        <taxon>lamiids</taxon>
        <taxon>Solanales</taxon>
        <taxon>Solanaceae</taxon>
        <taxon>Solanoideae</taxon>
        <taxon>Solaneae</taxon>
        <taxon>Solanum</taxon>
    </lineage>
</organism>
<protein>
    <submittedName>
        <fullName evidence="1">Putative ovule protein</fullName>
    </submittedName>
</protein>
<sequence length="62" mass="7130">MVRQSLSVAPYLEFFKHQVLEPSQHQSTDQQYGPYIHLRTVNVHRSSTLGQISLICLPCLAY</sequence>
<accession>A0A0V0I8B9</accession>
<dbReference type="EMBL" id="GEDG01009751">
    <property type="protein sequence ID" value="JAP28804.1"/>
    <property type="molecule type" value="Transcribed_RNA"/>
</dbReference>
<evidence type="ECO:0000313" key="1">
    <source>
        <dbReference type="EMBL" id="JAP28804.1"/>
    </source>
</evidence>